<keyword evidence="3" id="KW-1185">Reference proteome</keyword>
<accession>A0A2H9ZVG4</accession>
<dbReference type="Proteomes" id="UP000236161">
    <property type="component" value="Unassembled WGS sequence"/>
</dbReference>
<dbReference type="PANTHER" id="PTHR34962">
    <property type="entry name" value="EMBRYO DEFECTIVE 1703-RELATED"/>
    <property type="match status" value="1"/>
</dbReference>
<feature type="compositionally biased region" description="Basic and acidic residues" evidence="1">
    <location>
        <begin position="970"/>
        <end position="980"/>
    </location>
</feature>
<feature type="compositionally biased region" description="Basic and acidic residues" evidence="1">
    <location>
        <begin position="455"/>
        <end position="467"/>
    </location>
</feature>
<feature type="region of interest" description="Disordered" evidence="1">
    <location>
        <begin position="1018"/>
        <end position="1037"/>
    </location>
</feature>
<feature type="region of interest" description="Disordered" evidence="1">
    <location>
        <begin position="715"/>
        <end position="741"/>
    </location>
</feature>
<feature type="region of interest" description="Disordered" evidence="1">
    <location>
        <begin position="970"/>
        <end position="1011"/>
    </location>
</feature>
<feature type="region of interest" description="Disordered" evidence="1">
    <location>
        <begin position="397"/>
        <end position="427"/>
    </location>
</feature>
<feature type="region of interest" description="Disordered" evidence="1">
    <location>
        <begin position="101"/>
        <end position="136"/>
    </location>
</feature>
<dbReference type="STRING" id="1088818.A0A2H9ZVG4"/>
<feature type="compositionally biased region" description="Basic and acidic residues" evidence="1">
    <location>
        <begin position="397"/>
        <end position="410"/>
    </location>
</feature>
<dbReference type="OrthoDB" id="611606at2759"/>
<dbReference type="EMBL" id="KZ453531">
    <property type="protein sequence ID" value="PKA47280.1"/>
    <property type="molecule type" value="Genomic_DNA"/>
</dbReference>
<evidence type="ECO:0000256" key="1">
    <source>
        <dbReference type="SAM" id="MobiDB-lite"/>
    </source>
</evidence>
<feature type="compositionally biased region" description="Basic and acidic residues" evidence="1">
    <location>
        <begin position="123"/>
        <end position="136"/>
    </location>
</feature>
<proteinExistence type="predicted"/>
<protein>
    <submittedName>
        <fullName evidence="2">Uncharacterized protein</fullName>
    </submittedName>
</protein>
<evidence type="ECO:0000313" key="2">
    <source>
        <dbReference type="EMBL" id="PKA47280.1"/>
    </source>
</evidence>
<sequence>MEACHGSLAKPSNLFCKFSLHSRFHNCSTQFRRERPKRLADYLALLLKSSSWGSPATPLSGISPVYSLFRRPFRRRNSLREKLVIPRQDQVRILTEASEPVHRLQNSRQKEHESNGHGLGFDFDGKKEAAGSEDHKNISVSGNSALWDRLENWADRYKEESEFWGIGTSPIFTIYQDSDGNVIRVSVNEDEIVKRNRIHAWLLKDKKDIDEFKDANSKISRARLIAKDIEVGKCIMPKSSSIVKFVVEGKKSPFINVIHVLSSRREALVKIFPQISLTVLCCFCIFGAARNLFLGNKKVELTGEEAEMLRRKKKLRMERERSQQGSVELIQNGDELPVFSGSVPHLDKNELMKNIMQAKKSRENLLLSSSSGHLYEKSPDFDGKVREIREMVKRVREVEQRHHAPSKIECEQDDLPSIPDDSNIKSGIVEDDSLHKSASINGSSYLNAVKTAFQADREKDTDSKREAPNNSGPCTADIIQNMNGQETNIQETSEKMHVNLAHRQHDEKNKVDKNRLGEEAKKLDTSSVERGKLKIITSLKEAKEYLALKSKIPTDLVQAVGAAHSKRVPAVLSLHSSSDSTDVCLPQSLAFDVASDFKSHTSNATNKNSSLETKESMEIDVKFQNNLSNGESQETIYVNGVDYSDGFLMGRKISGFLGPSTDCTTSGPKNLDDDLTLQYPNQMLQRISHAEEFTFLPGEEHEQAAEHIATFSDVTKKETEVNRDSPADKQNDFLSSSELVSEPEIAESAENRLENNNTKVNASYISSMSDAMKILSPKVNVPLESHIAGSQKALPEISIKSWTEENFERFDCVIKKIAVGFRDNYMMAKEKVQENSRLSDEQSKLGLWGENEELEWMKDENLREIVFQVKENELAGRDPFHLMDADDQTIFFQGLEHEAEIVNAKLVGLHNLIHSRIDNLNYGADGISLDDPLEKIIPRWKGPPIHEDPQFLKNHSNVETPIFPENVRDSYNHVENKPDNLLKSNEMTNSSSESPYSPAKTGTNLSPNGTSVASKTLIECSDGSSRPGKKKGKEQWKHTKRWSQGFLEVYNSEMDPEVKSILKDMGKDLDRWITEKELKDVANLMTKIPKKKRRFIEKKMNRIKREVEKYGAQAVVSKYKEFAGEKEEDYLWWLDLQFVLCIELYTVDEDVPRIGFYSLEMAEDLELNPKQYHVIAFEDAGDSKNFCHIVQAHMDMLGSGRAFVVARPPKDAFREAKSSGFNITVIRKGDIKLNVDQTLEEVEEELKDIGSKIYHDKIMNERGVDIHSLTKGVLAADKSIRRTLGKFNTSCHRQAGGSQDASLKL</sequence>
<name>A0A2H9ZVG4_9ASPA</name>
<feature type="compositionally biased region" description="Polar residues" evidence="1">
    <location>
        <begin position="982"/>
        <end position="1011"/>
    </location>
</feature>
<reference evidence="2 3" key="1">
    <citation type="journal article" date="2017" name="Nature">
        <title>The Apostasia genome and the evolution of orchids.</title>
        <authorList>
            <person name="Zhang G.Q."/>
            <person name="Liu K.W."/>
            <person name="Li Z."/>
            <person name="Lohaus R."/>
            <person name="Hsiao Y.Y."/>
            <person name="Niu S.C."/>
            <person name="Wang J.Y."/>
            <person name="Lin Y.C."/>
            <person name="Xu Q."/>
            <person name="Chen L.J."/>
            <person name="Yoshida K."/>
            <person name="Fujiwara S."/>
            <person name="Wang Z.W."/>
            <person name="Zhang Y.Q."/>
            <person name="Mitsuda N."/>
            <person name="Wang M."/>
            <person name="Liu G.H."/>
            <person name="Pecoraro L."/>
            <person name="Huang H.X."/>
            <person name="Xiao X.J."/>
            <person name="Lin M."/>
            <person name="Wu X.Y."/>
            <person name="Wu W.L."/>
            <person name="Chen Y.Y."/>
            <person name="Chang S.B."/>
            <person name="Sakamoto S."/>
            <person name="Ohme-Takagi M."/>
            <person name="Yagi M."/>
            <person name="Zeng S.J."/>
            <person name="Shen C.Y."/>
            <person name="Yeh C.M."/>
            <person name="Luo Y.B."/>
            <person name="Tsai W.C."/>
            <person name="Van de Peer Y."/>
            <person name="Liu Z.J."/>
        </authorList>
    </citation>
    <scope>NUCLEOTIDE SEQUENCE [LARGE SCALE GENOMIC DNA]</scope>
    <source>
        <strain evidence="3">cv. Shenzhen</strain>
        <tissue evidence="2">Stem</tissue>
    </source>
</reference>
<feature type="region of interest" description="Disordered" evidence="1">
    <location>
        <begin position="454"/>
        <end position="474"/>
    </location>
</feature>
<organism evidence="2 3">
    <name type="scientific">Apostasia shenzhenica</name>
    <dbReference type="NCBI Taxonomy" id="1088818"/>
    <lineage>
        <taxon>Eukaryota</taxon>
        <taxon>Viridiplantae</taxon>
        <taxon>Streptophyta</taxon>
        <taxon>Embryophyta</taxon>
        <taxon>Tracheophyta</taxon>
        <taxon>Spermatophyta</taxon>
        <taxon>Magnoliopsida</taxon>
        <taxon>Liliopsida</taxon>
        <taxon>Asparagales</taxon>
        <taxon>Orchidaceae</taxon>
        <taxon>Apostasioideae</taxon>
        <taxon>Apostasia</taxon>
    </lineage>
</organism>
<feature type="compositionally biased region" description="Basic and acidic residues" evidence="1">
    <location>
        <begin position="715"/>
        <end position="731"/>
    </location>
</feature>
<evidence type="ECO:0000313" key="3">
    <source>
        <dbReference type="Proteomes" id="UP000236161"/>
    </source>
</evidence>
<gene>
    <name evidence="2" type="ORF">AXF42_Ash017225</name>
</gene>
<dbReference type="PANTHER" id="PTHR34962:SF1">
    <property type="entry name" value="EMBRYO DEFECTIVE 1703-RELATED"/>
    <property type="match status" value="1"/>
</dbReference>